<dbReference type="Pfam" id="PF05729">
    <property type="entry name" value="NACHT"/>
    <property type="match status" value="1"/>
</dbReference>
<dbReference type="Pfam" id="PF00805">
    <property type="entry name" value="Pentapeptide"/>
    <property type="match status" value="1"/>
</dbReference>
<dbReference type="Pfam" id="PF00931">
    <property type="entry name" value="NB-ARC"/>
    <property type="match status" value="1"/>
</dbReference>
<dbReference type="GO" id="GO:0043531">
    <property type="term" value="F:ADP binding"/>
    <property type="evidence" value="ECO:0007669"/>
    <property type="project" value="InterPro"/>
</dbReference>
<gene>
    <name evidence="5" type="ORF">Voc01_018890</name>
</gene>
<sequence>MSSTDILIITASREEYDAARSAVDVARWEQRGGGAVPSHLWGEYRANDGRVLSVALARPTRGGGRSLAPLATSLVGEVHPTCLAMCGTCAGNPADTAPGDVVVAEVAYEWDEGLQLGTALIGDHRQFPLHPEWVRAAQDFNPAGLPSHGPASTDEALVWLLERLHRGQEPRDHPARKRYFPVGTWSERLARWEADGLIDHHGTAVGLTPVGRAMVERRLYDDVDAPRSLPFAVHVAPMASGSAVMSDGGVWDSLRGMGMRRIGAVDLEAATIATVAHELRVPFWLVAKGVADHADAGPEDRYRTFAARASAEVLFDLLVSLRLPAASRPKVDVRPAVGARPTDLRNALIDALLQLPAMAALSRRVLVVDLIRRELPGFPDVTEQPVARMHMASLVTACLDHPGALEVLAETVALVDPDTHASQKIRTLIDGATVAQRLSPRLLEAGRDLLRRADRDLDLDLPTLLGLDPESSSEDEFDLRAGQRTEPGEVPPVLRLIVEATAEVGGPVRAEMSAWVDRVAHQLGLKNEVDAYRSAISGAGARAAPPEVEQPAPAVLGGVPLRSPRFVGREALLDQVRVELGRQSPLALALIGIGGVGKTQLAIEYVYRNVGSYDLVWWVPSGGRDEVVASLARLADHLQVSRGSSGRDAADAATRALLATSERWLLVFDDVGSPDEVDEFVPVGGGHVLVTSRDPEWASRVLALHVDVFERAESVSLLRRYAERLPAPDAARVAEALGDLPFALAPAASFLAESGMPVDEYLRHLGEADERQTAYGFSPVRAVWQISIDALARHSLDALRLLQVCSMLETQQVPWDLFDTPLHLWTPELTHLQTDRIAFNRALRVISRYSLCRLDHRLSAIELTRTAQFVVWEAIDDEQLPALHHDAEALVAARPELGITVRPAPDRPADVDAGSVELTTSVRRLLAADDPQAVARLRSLVGSVDGDTAARLDSEFAFLLDPLPELDATPGRLAWISGIWTALSAGNGYEFRAPEPDDSPVATDQPVAPEHPADTATEPTVEAETPLEESFLRLLRRICRVSTPVADATVRTLRGQAAGPQYGHNLRVTGSALADDEVTVSLLFRCGTGELTVDDVGTALLNAQHRYADGGLDQFVVVAPHADPSAELTALVHRMNRRQEHRFDIQVWGPSEGVERLFALEPPVHRTVYGRPPATGPDGAREWAEKVGAAVRLPDPWPRYLRNTSMHCLGGEVWEHFAALLDDHVEPKLSDDKGAVLEVPLGTAVRDWLSSDGNRSLLLLAEFGEGKSFFTYWLSCRLAAEFLRNPRTGYLPLRLALRDLRQAGGGQELVERRLKHLGTSLAEWHELSRRYRTVVVLDGFDEMSARMDPEAFRRNVTLLESCYEYLDRSKVLITSRTHFFESPRERERFLDRVGRPQTVRIAPIPRARSEAYLHAHAVAIQAEDKLRRLKTLYDPIGLAGKPLFLQMIKETLPELPGDRFDELVLYRTYVERSLRRKIADLEDPGAEVLREELIPNLQGILELIATELHVTDQGYVSLKAVAGQHDLHRMLWQMAGSAGASPAAASSDDARARIGIRSLLKPVAAADHHVWPVEFFHRSMREYFVACAIVRRLREGVPDDDRAWREVPLPPEVINFAVLLMRDDPGTDFPAVLLAAVRSAETGRDNGCVGGNALSLLYGLTGRLPTGSWAGLDLDYAYLPGADLSGMSFRGSRLRHANLDNTTLDRADFTNADLTGVRLEETAAVRALAPVPGAAGVYCAYGDGTLREWRFGGPRQLTTHILRSDLPTDVTAIAVGPYGDIVTFARGTVSILVGSANGWRPVSTFQPRPQVRFFAGYRGDIVICADIDGETRAMRYDPAGREVRAAVPVAADDPLAASVSGTFVVSRSTGPPADRERTVNLPDARAATVDARDLGDGRILIVAGFLDGTMTCWLRSGTGPLERLWSHTFHAGPVASVRFVGDGFVVSGGADRSILIFPLAPDLSVGPPERLRLSVRCEGMRFAGVAGEREAQMLRRLVDRQRSGGQVRQYPVEGGGHGLP</sequence>
<dbReference type="SUPFAM" id="SSF52540">
    <property type="entry name" value="P-loop containing nucleoside triphosphate hydrolases"/>
    <property type="match status" value="2"/>
</dbReference>
<evidence type="ECO:0000313" key="5">
    <source>
        <dbReference type="EMBL" id="GIJ66972.1"/>
    </source>
</evidence>
<dbReference type="InterPro" id="IPR001680">
    <property type="entry name" value="WD40_rpt"/>
</dbReference>
<dbReference type="GO" id="GO:0005829">
    <property type="term" value="C:cytosol"/>
    <property type="evidence" value="ECO:0007669"/>
    <property type="project" value="TreeGrafter"/>
</dbReference>
<dbReference type="InterPro" id="IPR035994">
    <property type="entry name" value="Nucleoside_phosphorylase_sf"/>
</dbReference>
<evidence type="ECO:0008006" key="7">
    <source>
        <dbReference type="Google" id="ProtNLM"/>
    </source>
</evidence>
<dbReference type="GO" id="GO:0009116">
    <property type="term" value="P:nucleoside metabolic process"/>
    <property type="evidence" value="ECO:0007669"/>
    <property type="project" value="InterPro"/>
</dbReference>
<dbReference type="NCBIfam" id="NF040586">
    <property type="entry name" value="FxSxx_TPR"/>
    <property type="match status" value="1"/>
</dbReference>
<dbReference type="Gene3D" id="3.40.50.300">
    <property type="entry name" value="P-loop containing nucleotide triphosphate hydrolases"/>
    <property type="match status" value="2"/>
</dbReference>
<dbReference type="GO" id="GO:0008930">
    <property type="term" value="F:methylthioadenosine nucleosidase activity"/>
    <property type="evidence" value="ECO:0007669"/>
    <property type="project" value="TreeGrafter"/>
</dbReference>
<dbReference type="EMBL" id="BOPH01000022">
    <property type="protein sequence ID" value="GIJ66972.1"/>
    <property type="molecule type" value="Genomic_DNA"/>
</dbReference>
<dbReference type="GO" id="GO:0019284">
    <property type="term" value="P:L-methionine salvage from S-adenosylmethionine"/>
    <property type="evidence" value="ECO:0007669"/>
    <property type="project" value="TreeGrafter"/>
</dbReference>
<organism evidence="5 6">
    <name type="scientific">Virgisporangium ochraceum</name>
    <dbReference type="NCBI Taxonomy" id="65505"/>
    <lineage>
        <taxon>Bacteria</taxon>
        <taxon>Bacillati</taxon>
        <taxon>Actinomycetota</taxon>
        <taxon>Actinomycetes</taxon>
        <taxon>Micromonosporales</taxon>
        <taxon>Micromonosporaceae</taxon>
        <taxon>Virgisporangium</taxon>
    </lineage>
</organism>
<feature type="compositionally biased region" description="Low complexity" evidence="1">
    <location>
        <begin position="1014"/>
        <end position="1024"/>
    </location>
</feature>
<evidence type="ECO:0000259" key="2">
    <source>
        <dbReference type="Pfam" id="PF00931"/>
    </source>
</evidence>
<evidence type="ECO:0000313" key="6">
    <source>
        <dbReference type="Proteomes" id="UP000635606"/>
    </source>
</evidence>
<dbReference type="SUPFAM" id="SSF141571">
    <property type="entry name" value="Pentapeptide repeat-like"/>
    <property type="match status" value="1"/>
</dbReference>
<protein>
    <recommendedName>
        <fullName evidence="7">NB-ARC domain protein</fullName>
    </recommendedName>
</protein>
<dbReference type="PANTHER" id="PTHR46832:SF1">
    <property type="entry name" value="5'-METHYLTHIOADENOSINE_S-ADENOSYLHOMOCYSTEINE NUCLEOSIDASE"/>
    <property type="match status" value="1"/>
</dbReference>
<feature type="domain" description="NB-ARC" evidence="2">
    <location>
        <begin position="570"/>
        <end position="722"/>
    </location>
</feature>
<dbReference type="InterPro" id="IPR007111">
    <property type="entry name" value="NACHT_NTPase"/>
</dbReference>
<dbReference type="Pfam" id="PF19956">
    <property type="entry name" value="EAD2"/>
    <property type="match status" value="1"/>
</dbReference>
<dbReference type="InterPro" id="IPR002182">
    <property type="entry name" value="NB-ARC"/>
</dbReference>
<dbReference type="SMART" id="SM00320">
    <property type="entry name" value="WD40"/>
    <property type="match status" value="2"/>
</dbReference>
<dbReference type="GO" id="GO:0008782">
    <property type="term" value="F:adenosylhomocysteine nucleosidase activity"/>
    <property type="evidence" value="ECO:0007669"/>
    <property type="project" value="TreeGrafter"/>
</dbReference>
<name>A0A8J4ECJ9_9ACTN</name>
<keyword evidence="6" id="KW-1185">Reference proteome</keyword>
<dbReference type="Gene3D" id="3.40.50.1580">
    <property type="entry name" value="Nucleoside phosphorylase domain"/>
    <property type="match status" value="1"/>
</dbReference>
<feature type="domain" description="NACHT" evidence="3">
    <location>
        <begin position="1262"/>
        <end position="1414"/>
    </location>
</feature>
<dbReference type="InterPro" id="IPR001646">
    <property type="entry name" value="5peptide_repeat"/>
</dbReference>
<comment type="caution">
    <text evidence="5">The sequence shown here is derived from an EMBL/GenBank/DDBJ whole genome shotgun (WGS) entry which is preliminary data.</text>
</comment>
<dbReference type="SUPFAM" id="SSF53167">
    <property type="entry name" value="Purine and uridine phosphorylases"/>
    <property type="match status" value="1"/>
</dbReference>
<proteinExistence type="predicted"/>
<feature type="domain" description="Effector-associated" evidence="4">
    <location>
        <begin position="350"/>
        <end position="430"/>
    </location>
</feature>
<evidence type="ECO:0000256" key="1">
    <source>
        <dbReference type="SAM" id="MobiDB-lite"/>
    </source>
</evidence>
<reference evidence="5" key="1">
    <citation type="submission" date="2021-01" db="EMBL/GenBank/DDBJ databases">
        <title>Whole genome shotgun sequence of Virgisporangium ochraceum NBRC 16418.</title>
        <authorList>
            <person name="Komaki H."/>
            <person name="Tamura T."/>
        </authorList>
    </citation>
    <scope>NUCLEOTIDE SEQUENCE</scope>
    <source>
        <strain evidence="5">NBRC 16418</strain>
    </source>
</reference>
<dbReference type="RefSeq" id="WP_203926938.1">
    <property type="nucleotide sequence ID" value="NZ_BOPH01000022.1"/>
</dbReference>
<dbReference type="Gene3D" id="2.160.20.80">
    <property type="entry name" value="E3 ubiquitin-protein ligase SopA"/>
    <property type="match status" value="1"/>
</dbReference>
<dbReference type="PANTHER" id="PTHR46832">
    <property type="entry name" value="5'-METHYLTHIOADENOSINE/S-ADENOSYLHOMOCYSTEINE NUCLEOSIDASE"/>
    <property type="match status" value="1"/>
</dbReference>
<evidence type="ECO:0000259" key="4">
    <source>
        <dbReference type="Pfam" id="PF19956"/>
    </source>
</evidence>
<dbReference type="SUPFAM" id="SSF101908">
    <property type="entry name" value="Putative isomerase YbhE"/>
    <property type="match status" value="1"/>
</dbReference>
<dbReference type="InterPro" id="IPR045431">
    <property type="entry name" value="EAD2"/>
</dbReference>
<feature type="region of interest" description="Disordered" evidence="1">
    <location>
        <begin position="990"/>
        <end position="1024"/>
    </location>
</feature>
<evidence type="ECO:0000259" key="3">
    <source>
        <dbReference type="Pfam" id="PF05729"/>
    </source>
</evidence>
<dbReference type="Proteomes" id="UP000635606">
    <property type="component" value="Unassembled WGS sequence"/>
</dbReference>
<dbReference type="InterPro" id="IPR027417">
    <property type="entry name" value="P-loop_NTPase"/>
</dbReference>
<accession>A0A8J4ECJ9</accession>